<dbReference type="InterPro" id="IPR037171">
    <property type="entry name" value="NagB/RpiA_transferase-like"/>
</dbReference>
<dbReference type="InterPro" id="IPR036390">
    <property type="entry name" value="WH_DNA-bd_sf"/>
</dbReference>
<reference evidence="5 6" key="1">
    <citation type="submission" date="2023-07" db="EMBL/GenBank/DDBJ databases">
        <title>Genomic Encyclopedia of Type Strains, Phase IV (KMG-IV): sequencing the most valuable type-strain genomes for metagenomic binning, comparative biology and taxonomic classification.</title>
        <authorList>
            <person name="Goeker M."/>
        </authorList>
    </citation>
    <scope>NUCLEOTIDE SEQUENCE [LARGE SCALE GENOMIC DNA]</scope>
    <source>
        <strain evidence="5 6">DSM 3770</strain>
    </source>
</reference>
<protein>
    <submittedName>
        <fullName evidence="5">DeoR family glycerol-3-phosphate regulon repressor</fullName>
    </submittedName>
</protein>
<dbReference type="RefSeq" id="WP_237346187.1">
    <property type="nucleotide sequence ID" value="NZ_JABWGX010000016.1"/>
</dbReference>
<name>A0ABU0L957_XANAG</name>
<dbReference type="SMART" id="SM01134">
    <property type="entry name" value="DeoRC"/>
    <property type="match status" value="1"/>
</dbReference>
<dbReference type="SMART" id="SM00420">
    <property type="entry name" value="HTH_DEOR"/>
    <property type="match status" value="1"/>
</dbReference>
<dbReference type="InterPro" id="IPR001034">
    <property type="entry name" value="DeoR_HTH"/>
</dbReference>
<keyword evidence="2" id="KW-0805">Transcription regulation</keyword>
<dbReference type="Pfam" id="PF08220">
    <property type="entry name" value="HTH_DeoR"/>
    <property type="match status" value="1"/>
</dbReference>
<organism evidence="5 6">
    <name type="scientific">Xanthobacter agilis</name>
    <dbReference type="NCBI Taxonomy" id="47492"/>
    <lineage>
        <taxon>Bacteria</taxon>
        <taxon>Pseudomonadati</taxon>
        <taxon>Pseudomonadota</taxon>
        <taxon>Alphaproteobacteria</taxon>
        <taxon>Hyphomicrobiales</taxon>
        <taxon>Xanthobacteraceae</taxon>
        <taxon>Xanthobacter</taxon>
    </lineage>
</organism>
<dbReference type="Proteomes" id="UP001241747">
    <property type="component" value="Unassembled WGS sequence"/>
</dbReference>
<dbReference type="SUPFAM" id="SSF100950">
    <property type="entry name" value="NagB/RpiA/CoA transferase-like"/>
    <property type="match status" value="1"/>
</dbReference>
<gene>
    <name evidence="5" type="ORF">QOZ94_000365</name>
</gene>
<dbReference type="PROSITE" id="PS51000">
    <property type="entry name" value="HTH_DEOR_2"/>
    <property type="match status" value="1"/>
</dbReference>
<evidence type="ECO:0000313" key="6">
    <source>
        <dbReference type="Proteomes" id="UP001241747"/>
    </source>
</evidence>
<keyword evidence="1" id="KW-0678">Repressor</keyword>
<dbReference type="InterPro" id="IPR014036">
    <property type="entry name" value="DeoR-like_C"/>
</dbReference>
<dbReference type="PRINTS" id="PR00037">
    <property type="entry name" value="HTHLACR"/>
</dbReference>
<dbReference type="Gene3D" id="3.40.50.1360">
    <property type="match status" value="1"/>
</dbReference>
<sequence>MSLKRQNDILQVVRAKGSYSIAELALRLSVSTETIRRNIQPLIEDGTLLRFHGGIMIPEVGEEPPFQRRMHVNNDAKWAVAALVRDQVQDGDSLILDNGTTSAYVADALSSHSRLTVVTHSVQIAHRLASKNGNRVFMSGGELAGEDGSAMGPSTIDFIRQFQVRYAFISVGGITLAGELGDFHLFEAEFARAAMQQAQESWVIADHTKFGREAPVKVCQLSAVDTIVSDSPPPPEFASRCRASGVRIRTPEVAAKGASGETRAG</sequence>
<proteinExistence type="predicted"/>
<dbReference type="InterPro" id="IPR036388">
    <property type="entry name" value="WH-like_DNA-bd_sf"/>
</dbReference>
<evidence type="ECO:0000256" key="2">
    <source>
        <dbReference type="ARBA" id="ARBA00023015"/>
    </source>
</evidence>
<dbReference type="EMBL" id="JAUSVY010000001">
    <property type="protein sequence ID" value="MDQ0503595.1"/>
    <property type="molecule type" value="Genomic_DNA"/>
</dbReference>
<evidence type="ECO:0000313" key="5">
    <source>
        <dbReference type="EMBL" id="MDQ0503595.1"/>
    </source>
</evidence>
<evidence type="ECO:0000256" key="3">
    <source>
        <dbReference type="ARBA" id="ARBA00023163"/>
    </source>
</evidence>
<evidence type="ECO:0000256" key="1">
    <source>
        <dbReference type="ARBA" id="ARBA00022491"/>
    </source>
</evidence>
<dbReference type="InterPro" id="IPR050313">
    <property type="entry name" value="Carb_Metab_HTH_regulators"/>
</dbReference>
<dbReference type="Gene3D" id="1.10.10.10">
    <property type="entry name" value="Winged helix-like DNA-binding domain superfamily/Winged helix DNA-binding domain"/>
    <property type="match status" value="1"/>
</dbReference>
<keyword evidence="3" id="KW-0804">Transcription</keyword>
<accession>A0ABU0L957</accession>
<keyword evidence="6" id="KW-1185">Reference proteome</keyword>
<dbReference type="PANTHER" id="PTHR30363:SF4">
    <property type="entry name" value="GLYCEROL-3-PHOSPHATE REGULON REPRESSOR"/>
    <property type="match status" value="1"/>
</dbReference>
<feature type="domain" description="HTH deoR-type" evidence="4">
    <location>
        <begin position="2"/>
        <end position="57"/>
    </location>
</feature>
<dbReference type="Pfam" id="PF00455">
    <property type="entry name" value="DeoRC"/>
    <property type="match status" value="1"/>
</dbReference>
<evidence type="ECO:0000259" key="4">
    <source>
        <dbReference type="PROSITE" id="PS51000"/>
    </source>
</evidence>
<dbReference type="SUPFAM" id="SSF46785">
    <property type="entry name" value="Winged helix' DNA-binding domain"/>
    <property type="match status" value="1"/>
</dbReference>
<comment type="caution">
    <text evidence="5">The sequence shown here is derived from an EMBL/GenBank/DDBJ whole genome shotgun (WGS) entry which is preliminary data.</text>
</comment>
<dbReference type="PANTHER" id="PTHR30363">
    <property type="entry name" value="HTH-TYPE TRANSCRIPTIONAL REGULATOR SRLR-RELATED"/>
    <property type="match status" value="1"/>
</dbReference>